<sequence>MVCLYIRGTAGSNAEILSKNRFTIRIRSEDQSRTNSTECERYAKLPWKESPTTAVQTALNGDINSCTTGL</sequence>
<name>A0ABD6EFK0_9BILA</name>
<evidence type="ECO:0000313" key="1">
    <source>
        <dbReference type="EMBL" id="MFH4977986.1"/>
    </source>
</evidence>
<dbReference type="EMBL" id="JBGFUD010002774">
    <property type="protein sequence ID" value="MFH4977986.1"/>
    <property type="molecule type" value="Genomic_DNA"/>
</dbReference>
<protein>
    <submittedName>
        <fullName evidence="1">Uncharacterized protein</fullName>
    </submittedName>
</protein>
<dbReference type="Proteomes" id="UP001608902">
    <property type="component" value="Unassembled WGS sequence"/>
</dbReference>
<organism evidence="1 2">
    <name type="scientific">Gnathostoma spinigerum</name>
    <dbReference type="NCBI Taxonomy" id="75299"/>
    <lineage>
        <taxon>Eukaryota</taxon>
        <taxon>Metazoa</taxon>
        <taxon>Ecdysozoa</taxon>
        <taxon>Nematoda</taxon>
        <taxon>Chromadorea</taxon>
        <taxon>Rhabditida</taxon>
        <taxon>Spirurina</taxon>
        <taxon>Gnathostomatomorpha</taxon>
        <taxon>Gnathostomatoidea</taxon>
        <taxon>Gnathostomatidae</taxon>
        <taxon>Gnathostoma</taxon>
    </lineage>
</organism>
<gene>
    <name evidence="1" type="ORF">AB6A40_004695</name>
</gene>
<dbReference type="AlphaFoldDB" id="A0ABD6EFK0"/>
<accession>A0ABD6EFK0</accession>
<reference evidence="1 2" key="1">
    <citation type="submission" date="2024-08" db="EMBL/GenBank/DDBJ databases">
        <title>Gnathostoma spinigerum genome.</title>
        <authorList>
            <person name="Gonzalez-Bertolin B."/>
            <person name="Monzon S."/>
            <person name="Zaballos A."/>
            <person name="Jimenez P."/>
            <person name="Dekumyoy P."/>
            <person name="Varona S."/>
            <person name="Cuesta I."/>
            <person name="Sumanam S."/>
            <person name="Adisakwattana P."/>
            <person name="Gasser R.B."/>
            <person name="Hernandez-Gonzalez A."/>
            <person name="Young N.D."/>
            <person name="Perteguer M.J."/>
        </authorList>
    </citation>
    <scope>NUCLEOTIDE SEQUENCE [LARGE SCALE GENOMIC DNA]</scope>
    <source>
        <strain evidence="1">AL3</strain>
        <tissue evidence="1">Liver</tissue>
    </source>
</reference>
<comment type="caution">
    <text evidence="1">The sequence shown here is derived from an EMBL/GenBank/DDBJ whole genome shotgun (WGS) entry which is preliminary data.</text>
</comment>
<proteinExistence type="predicted"/>
<keyword evidence="2" id="KW-1185">Reference proteome</keyword>
<evidence type="ECO:0000313" key="2">
    <source>
        <dbReference type="Proteomes" id="UP001608902"/>
    </source>
</evidence>